<dbReference type="InterPro" id="IPR042099">
    <property type="entry name" value="ANL_N_sf"/>
</dbReference>
<proteinExistence type="predicted"/>
<evidence type="ECO:0000259" key="1">
    <source>
        <dbReference type="Pfam" id="PF00501"/>
    </source>
</evidence>
<accession>A0A382IQM8</accession>
<protein>
    <recommendedName>
        <fullName evidence="1">AMP-dependent synthetase/ligase domain-containing protein</fullName>
    </recommendedName>
</protein>
<dbReference type="Gene3D" id="3.40.50.12780">
    <property type="entry name" value="N-terminal domain of ligase-like"/>
    <property type="match status" value="1"/>
</dbReference>
<dbReference type="SUPFAM" id="SSF56801">
    <property type="entry name" value="Acetyl-CoA synthetase-like"/>
    <property type="match status" value="1"/>
</dbReference>
<dbReference type="Pfam" id="PF00501">
    <property type="entry name" value="AMP-binding"/>
    <property type="match status" value="1"/>
</dbReference>
<gene>
    <name evidence="2" type="ORF">METZ01_LOCUS254341</name>
</gene>
<dbReference type="EMBL" id="UINC01068686">
    <property type="protein sequence ID" value="SVC01487.1"/>
    <property type="molecule type" value="Genomic_DNA"/>
</dbReference>
<dbReference type="InterPro" id="IPR000873">
    <property type="entry name" value="AMP-dep_synth/lig_dom"/>
</dbReference>
<feature type="domain" description="AMP-dependent synthetase/ligase" evidence="1">
    <location>
        <begin position="5"/>
        <end position="80"/>
    </location>
</feature>
<name>A0A382IQM8_9ZZZZ</name>
<evidence type="ECO:0000313" key="2">
    <source>
        <dbReference type="EMBL" id="SVC01487.1"/>
    </source>
</evidence>
<reference evidence="2" key="1">
    <citation type="submission" date="2018-05" db="EMBL/GenBank/DDBJ databases">
        <authorList>
            <person name="Lanie J.A."/>
            <person name="Ng W.-L."/>
            <person name="Kazmierczak K.M."/>
            <person name="Andrzejewski T.M."/>
            <person name="Davidsen T.M."/>
            <person name="Wayne K.J."/>
            <person name="Tettelin H."/>
            <person name="Glass J.I."/>
            <person name="Rusch D."/>
            <person name="Podicherti R."/>
            <person name="Tsui H.-C.T."/>
            <person name="Winkler M.E."/>
        </authorList>
    </citation>
    <scope>NUCLEOTIDE SEQUENCE</scope>
</reference>
<sequence>MEPFKFWDMVEELRPTILTLAIGTFRTLYKRKKPNLDFIRNFSTGSAPITDLDIQQMKSTGAKNIWNIYGSTESIPPVMMSNNTQFNFKDTPYYLEYHDSLIVDGFDTEDKFEHNRCIGRLIQKETWKS</sequence>
<dbReference type="AlphaFoldDB" id="A0A382IQM8"/>
<organism evidence="2">
    <name type="scientific">marine metagenome</name>
    <dbReference type="NCBI Taxonomy" id="408172"/>
    <lineage>
        <taxon>unclassified sequences</taxon>
        <taxon>metagenomes</taxon>
        <taxon>ecological metagenomes</taxon>
    </lineage>
</organism>